<feature type="compositionally biased region" description="Polar residues" evidence="1">
    <location>
        <begin position="43"/>
        <end position="57"/>
    </location>
</feature>
<evidence type="ECO:0000256" key="1">
    <source>
        <dbReference type="SAM" id="MobiDB-lite"/>
    </source>
</evidence>
<keyword evidence="3" id="KW-1185">Reference proteome</keyword>
<feature type="region of interest" description="Disordered" evidence="1">
    <location>
        <begin position="43"/>
        <end position="70"/>
    </location>
</feature>
<dbReference type="AlphaFoldDB" id="A0A5N6ET56"/>
<gene>
    <name evidence="2" type="ORF">BDV33DRAFT_171950</name>
</gene>
<reference evidence="2 3" key="1">
    <citation type="submission" date="2019-04" db="EMBL/GenBank/DDBJ databases">
        <title>Fungal friends and foes A comparative genomics study of 23 Aspergillus species from section Flavi.</title>
        <authorList>
            <consortium name="DOE Joint Genome Institute"/>
            <person name="Kjaerbolling I."/>
            <person name="Vesth T.C."/>
            <person name="Frisvad J.C."/>
            <person name="Nybo J.L."/>
            <person name="Theobald S."/>
            <person name="Kildgaard S."/>
            <person name="Petersen T.I."/>
            <person name="Kuo A."/>
            <person name="Sato A."/>
            <person name="Lyhne E.K."/>
            <person name="Kogle M.E."/>
            <person name="Wiebenga A."/>
            <person name="Kun R.S."/>
            <person name="Lubbers R.J."/>
            <person name="Makela M.R."/>
            <person name="Barry K."/>
            <person name="Chovatia M."/>
            <person name="Clum A."/>
            <person name="Daum C."/>
            <person name="Haridas S."/>
            <person name="He G."/>
            <person name="LaButti K."/>
            <person name="Lipzen A."/>
            <person name="Mondo S."/>
            <person name="Pangilinan J."/>
            <person name="Riley R."/>
            <person name="Salamov A."/>
            <person name="Simmons B.A."/>
            <person name="Magnuson J.K."/>
            <person name="Henrissat B."/>
            <person name="Mortensen U.H."/>
            <person name="Larsen T.O."/>
            <person name="De vries R.P."/>
            <person name="Grigoriev I.V."/>
            <person name="Machida M."/>
            <person name="Baker S.E."/>
            <person name="Andersen M.R."/>
        </authorList>
    </citation>
    <scope>NUCLEOTIDE SEQUENCE [LARGE SCALE GENOMIC DNA]</scope>
    <source>
        <strain evidence="2 3">CBS 126849</strain>
    </source>
</reference>
<proteinExistence type="predicted"/>
<dbReference type="EMBL" id="ML733427">
    <property type="protein sequence ID" value="KAB8220668.1"/>
    <property type="molecule type" value="Genomic_DNA"/>
</dbReference>
<evidence type="ECO:0000313" key="3">
    <source>
        <dbReference type="Proteomes" id="UP000326799"/>
    </source>
</evidence>
<dbReference type="Proteomes" id="UP000326799">
    <property type="component" value="Unassembled WGS sequence"/>
</dbReference>
<evidence type="ECO:0000313" key="2">
    <source>
        <dbReference type="EMBL" id="KAB8220668.1"/>
    </source>
</evidence>
<name>A0A5N6ET56_9EURO</name>
<organism evidence="2 3">
    <name type="scientific">Aspergillus novoparasiticus</name>
    <dbReference type="NCBI Taxonomy" id="986946"/>
    <lineage>
        <taxon>Eukaryota</taxon>
        <taxon>Fungi</taxon>
        <taxon>Dikarya</taxon>
        <taxon>Ascomycota</taxon>
        <taxon>Pezizomycotina</taxon>
        <taxon>Eurotiomycetes</taxon>
        <taxon>Eurotiomycetidae</taxon>
        <taxon>Eurotiales</taxon>
        <taxon>Aspergillaceae</taxon>
        <taxon>Aspergillus</taxon>
        <taxon>Aspergillus subgen. Circumdati</taxon>
    </lineage>
</organism>
<accession>A0A5N6ET56</accession>
<sequence length="94" mass="10105">MDTVNALRASIRRPVEPAKVKTPFPAICCLHITWTTSNRGLPLTQNHSHSTNPTNHALQEPAISPTPTLGMIPSPALCHSPSIASLRGHRPKSA</sequence>
<protein>
    <submittedName>
        <fullName evidence="2">Uncharacterized protein</fullName>
    </submittedName>
</protein>